<dbReference type="EMBL" id="BPUB01000001">
    <property type="protein sequence ID" value="GJG58142.1"/>
    <property type="molecule type" value="Genomic_DNA"/>
</dbReference>
<feature type="signal peptide" evidence="1">
    <location>
        <begin position="1"/>
        <end position="25"/>
    </location>
</feature>
<evidence type="ECO:0000256" key="1">
    <source>
        <dbReference type="SAM" id="SignalP"/>
    </source>
</evidence>
<accession>A0A9R1C8V5</accession>
<protein>
    <recommendedName>
        <fullName evidence="4">DUF4840 domain-containing protein</fullName>
    </recommendedName>
</protein>
<keyword evidence="3" id="KW-1185">Reference proteome</keyword>
<organism evidence="2 3">
    <name type="scientific">Prevotella lacticifex</name>
    <dbReference type="NCBI Taxonomy" id="2854755"/>
    <lineage>
        <taxon>Bacteria</taxon>
        <taxon>Pseudomonadati</taxon>
        <taxon>Bacteroidota</taxon>
        <taxon>Bacteroidia</taxon>
        <taxon>Bacteroidales</taxon>
        <taxon>Prevotellaceae</taxon>
        <taxon>Prevotella</taxon>
    </lineage>
</organism>
<feature type="chain" id="PRO_5040472424" description="DUF4840 domain-containing protein" evidence="1">
    <location>
        <begin position="26"/>
        <end position="204"/>
    </location>
</feature>
<evidence type="ECO:0008006" key="4">
    <source>
        <dbReference type="Google" id="ProtNLM"/>
    </source>
</evidence>
<gene>
    <name evidence="2" type="ORF">PRLR5076_09930</name>
</gene>
<keyword evidence="1" id="KW-0732">Signal</keyword>
<dbReference type="AlphaFoldDB" id="A0A9R1C8V5"/>
<sequence length="204" mass="22549">MHKISFFIFKMILLALAGVSFSACSDDNTAEDYRNHMTDIFQDLKDNYTGYITMPDNSSRTLKATIADETAGGVVTTKVKVGSFPIEMALAKLYPTDWNRLQLSDAAAYEAPIDSVGYQMNFMNFKTNDEFTPQTTFAFKDSKGNEHSGWAKISTTGQFFSQVGTLNLSFSVIDLVVDNADCTSVLPLTFTVTMQKVKESSASE</sequence>
<name>A0A9R1C8V5_9BACT</name>
<comment type="caution">
    <text evidence="2">The sequence shown here is derived from an EMBL/GenBank/DDBJ whole genome shotgun (WGS) entry which is preliminary data.</text>
</comment>
<evidence type="ECO:0000313" key="3">
    <source>
        <dbReference type="Proteomes" id="UP000825483"/>
    </source>
</evidence>
<proteinExistence type="predicted"/>
<evidence type="ECO:0000313" key="2">
    <source>
        <dbReference type="EMBL" id="GJG58142.1"/>
    </source>
</evidence>
<reference evidence="2" key="1">
    <citation type="journal article" date="2022" name="Int. J. Syst. Evol. Microbiol.">
        <title>Prevotella lacticifex sp. nov., isolated from the rumen of cows.</title>
        <authorList>
            <person name="Shinkai T."/>
            <person name="Ikeyama N."/>
            <person name="Kumagai M."/>
            <person name="Ohmori H."/>
            <person name="Sakamoto M."/>
            <person name="Ohkuma M."/>
            <person name="Mitsumori M."/>
        </authorList>
    </citation>
    <scope>NUCLEOTIDE SEQUENCE</scope>
    <source>
        <strain evidence="2">R5076</strain>
    </source>
</reference>
<dbReference type="PROSITE" id="PS51257">
    <property type="entry name" value="PROKAR_LIPOPROTEIN"/>
    <property type="match status" value="1"/>
</dbReference>
<dbReference type="Proteomes" id="UP000825483">
    <property type="component" value="Unassembled WGS sequence"/>
</dbReference>